<organism evidence="6 7">
    <name type="scientific">Ramlibacter agri</name>
    <dbReference type="NCBI Taxonomy" id="2728837"/>
    <lineage>
        <taxon>Bacteria</taxon>
        <taxon>Pseudomonadati</taxon>
        <taxon>Pseudomonadota</taxon>
        <taxon>Betaproteobacteria</taxon>
        <taxon>Burkholderiales</taxon>
        <taxon>Comamonadaceae</taxon>
        <taxon>Ramlibacter</taxon>
    </lineage>
</organism>
<dbReference type="AlphaFoldDB" id="A0A848H985"/>
<dbReference type="GO" id="GO:0007165">
    <property type="term" value="P:signal transduction"/>
    <property type="evidence" value="ECO:0007669"/>
    <property type="project" value="UniProtKB-KW"/>
</dbReference>
<dbReference type="SMART" id="SM00304">
    <property type="entry name" value="HAMP"/>
    <property type="match status" value="1"/>
</dbReference>
<dbReference type="PROSITE" id="PS50885">
    <property type="entry name" value="HAMP"/>
    <property type="match status" value="1"/>
</dbReference>
<sequence>MSLGLKRRMALAFTALVLLMLAITAVGWWQTRGLGTQLERVVEGHNRRAELAHRLEAAQLDWTGQLHATIAYTEAEDLKAQEAQVRKARSRYLAAEDALAAALKDSSDEALRQRIERIRAKRQAVETPLDLVLRNALNGSGAETSLIMLGPTERGEQEWQQEIAGIVAAAVQANEAEYHAARERQAWTERLFLLLSAGASLLAAAMAVGLTRSVTQPVDAAMHVAERIADGDLGVEVDTDYRHEFGRLFAAIATMQQRLRETVRGLQSSAAAIDSASAGIGAGSRDLSARTESTAAQLQQTTAAIRELTDALLEWTRGAQQAGIVAETARTEVQSGHAAITQIGERMQGIAAMSGRIEEIVGVIDGIAFQTSVLALNASVEAARAGAQGRGFGVVATEVRSLAQRAAGAARQIRDISHDVVRNLAEANRSVSDAGLTVTRVVEAAGEAARLVDGIAQSAQQQRGTVLETGKAIAGLDDATQQNAVLAEELAASTEALEQHARHLSEALRGFRLAAAAADGTYQAADLVPALA</sequence>
<dbReference type="RefSeq" id="WP_169421361.1">
    <property type="nucleotide sequence ID" value="NZ_JABBFX010000003.1"/>
</dbReference>
<evidence type="ECO:0000313" key="6">
    <source>
        <dbReference type="EMBL" id="NML47057.1"/>
    </source>
</evidence>
<evidence type="ECO:0000259" key="4">
    <source>
        <dbReference type="PROSITE" id="PS50111"/>
    </source>
</evidence>
<keyword evidence="7" id="KW-1185">Reference proteome</keyword>
<proteinExistence type="inferred from homology"/>
<dbReference type="EMBL" id="JABBFX010000003">
    <property type="protein sequence ID" value="NML47057.1"/>
    <property type="molecule type" value="Genomic_DNA"/>
</dbReference>
<dbReference type="SUPFAM" id="SSF58104">
    <property type="entry name" value="Methyl-accepting chemotaxis protein (MCP) signaling domain"/>
    <property type="match status" value="1"/>
</dbReference>
<dbReference type="InterPro" id="IPR004089">
    <property type="entry name" value="MCPsignal_dom"/>
</dbReference>
<evidence type="ECO:0000256" key="3">
    <source>
        <dbReference type="PROSITE-ProRule" id="PRU00284"/>
    </source>
</evidence>
<keyword evidence="3" id="KW-0807">Transducer</keyword>
<evidence type="ECO:0000313" key="7">
    <source>
        <dbReference type="Proteomes" id="UP000541185"/>
    </source>
</evidence>
<dbReference type="PANTHER" id="PTHR43531:SF14">
    <property type="entry name" value="METHYL-ACCEPTING CHEMOTAXIS PROTEIN I-RELATED"/>
    <property type="match status" value="1"/>
</dbReference>
<gene>
    <name evidence="6" type="ORF">HHL11_25150</name>
</gene>
<dbReference type="InterPro" id="IPR051310">
    <property type="entry name" value="MCP_chemotaxis"/>
</dbReference>
<feature type="domain" description="Methyl-accepting transducer" evidence="4">
    <location>
        <begin position="269"/>
        <end position="498"/>
    </location>
</feature>
<accession>A0A848H985</accession>
<dbReference type="PROSITE" id="PS50111">
    <property type="entry name" value="CHEMOTAXIS_TRANSDUC_2"/>
    <property type="match status" value="1"/>
</dbReference>
<evidence type="ECO:0000259" key="5">
    <source>
        <dbReference type="PROSITE" id="PS50885"/>
    </source>
</evidence>
<dbReference type="GO" id="GO:0006935">
    <property type="term" value="P:chemotaxis"/>
    <property type="evidence" value="ECO:0007669"/>
    <property type="project" value="TreeGrafter"/>
</dbReference>
<protein>
    <submittedName>
        <fullName evidence="6">HAMP domain-containing protein</fullName>
    </submittedName>
</protein>
<comment type="caution">
    <text evidence="6">The sequence shown here is derived from an EMBL/GenBank/DDBJ whole genome shotgun (WGS) entry which is preliminary data.</text>
</comment>
<dbReference type="SMART" id="SM00283">
    <property type="entry name" value="MA"/>
    <property type="match status" value="1"/>
</dbReference>
<comment type="similarity">
    <text evidence="2">Belongs to the methyl-accepting chemotaxis (MCP) protein family.</text>
</comment>
<dbReference type="Pfam" id="PF00672">
    <property type="entry name" value="HAMP"/>
    <property type="match status" value="1"/>
</dbReference>
<dbReference type="Gene3D" id="1.10.287.950">
    <property type="entry name" value="Methyl-accepting chemotaxis protein"/>
    <property type="match status" value="1"/>
</dbReference>
<dbReference type="CDD" id="cd06225">
    <property type="entry name" value="HAMP"/>
    <property type="match status" value="1"/>
</dbReference>
<dbReference type="InterPro" id="IPR003660">
    <property type="entry name" value="HAMP_dom"/>
</dbReference>
<evidence type="ECO:0000256" key="2">
    <source>
        <dbReference type="ARBA" id="ARBA00029447"/>
    </source>
</evidence>
<dbReference type="Proteomes" id="UP000541185">
    <property type="component" value="Unassembled WGS sequence"/>
</dbReference>
<dbReference type="GO" id="GO:0004888">
    <property type="term" value="F:transmembrane signaling receptor activity"/>
    <property type="evidence" value="ECO:0007669"/>
    <property type="project" value="TreeGrafter"/>
</dbReference>
<dbReference type="Pfam" id="PF00015">
    <property type="entry name" value="MCPsignal"/>
    <property type="match status" value="1"/>
</dbReference>
<dbReference type="PANTHER" id="PTHR43531">
    <property type="entry name" value="PROTEIN ICFG"/>
    <property type="match status" value="1"/>
</dbReference>
<feature type="domain" description="HAMP" evidence="5">
    <location>
        <begin position="212"/>
        <end position="264"/>
    </location>
</feature>
<name>A0A848H985_9BURK</name>
<evidence type="ECO:0000256" key="1">
    <source>
        <dbReference type="ARBA" id="ARBA00022481"/>
    </source>
</evidence>
<dbReference type="GO" id="GO:0005886">
    <property type="term" value="C:plasma membrane"/>
    <property type="evidence" value="ECO:0007669"/>
    <property type="project" value="TreeGrafter"/>
</dbReference>
<keyword evidence="1" id="KW-0488">Methylation</keyword>
<reference evidence="6 7" key="1">
    <citation type="submission" date="2020-04" db="EMBL/GenBank/DDBJ databases">
        <title>Ramlibacter sp. G-1-2-2 isolated from soil.</title>
        <authorList>
            <person name="Dahal R.H."/>
        </authorList>
    </citation>
    <scope>NUCLEOTIDE SEQUENCE [LARGE SCALE GENOMIC DNA]</scope>
    <source>
        <strain evidence="6 7">G-1-2-2</strain>
    </source>
</reference>